<dbReference type="Proteomes" id="UP000094527">
    <property type="component" value="Unassembled WGS sequence"/>
</dbReference>
<feature type="zinc finger region" description="C3H1-type" evidence="1">
    <location>
        <begin position="436"/>
        <end position="466"/>
    </location>
</feature>
<feature type="region of interest" description="Disordered" evidence="2">
    <location>
        <begin position="22"/>
        <end position="43"/>
    </location>
</feature>
<dbReference type="AlphaFoldDB" id="A0A1D2NKC4"/>
<feature type="region of interest" description="Disordered" evidence="2">
    <location>
        <begin position="517"/>
        <end position="626"/>
    </location>
</feature>
<feature type="compositionally biased region" description="Polar residues" evidence="2">
    <location>
        <begin position="22"/>
        <end position="42"/>
    </location>
</feature>
<dbReference type="Gene3D" id="4.10.1000.10">
    <property type="entry name" value="Zinc finger, CCCH-type"/>
    <property type="match status" value="1"/>
</dbReference>
<keyword evidence="1" id="KW-0862">Zinc</keyword>
<keyword evidence="1" id="KW-0863">Zinc-finger</keyword>
<evidence type="ECO:0000313" key="4">
    <source>
        <dbReference type="EMBL" id="ODN05733.1"/>
    </source>
</evidence>
<evidence type="ECO:0000256" key="1">
    <source>
        <dbReference type="PROSITE-ProRule" id="PRU00723"/>
    </source>
</evidence>
<feature type="compositionally biased region" description="Polar residues" evidence="2">
    <location>
        <begin position="524"/>
        <end position="544"/>
    </location>
</feature>
<dbReference type="STRING" id="48709.A0A1D2NKC4"/>
<dbReference type="PROSITE" id="PS50103">
    <property type="entry name" value="ZF_C3H1"/>
    <property type="match status" value="2"/>
</dbReference>
<accession>A0A1D2NKC4</accession>
<dbReference type="GO" id="GO:0005634">
    <property type="term" value="C:nucleus"/>
    <property type="evidence" value="ECO:0007669"/>
    <property type="project" value="TreeGrafter"/>
</dbReference>
<dbReference type="EMBL" id="LJIJ01000017">
    <property type="protein sequence ID" value="ODN05733.1"/>
    <property type="molecule type" value="Genomic_DNA"/>
</dbReference>
<evidence type="ECO:0000313" key="5">
    <source>
        <dbReference type="Proteomes" id="UP000094527"/>
    </source>
</evidence>
<feature type="zinc finger region" description="C3H1-type" evidence="1">
    <location>
        <begin position="492"/>
        <end position="518"/>
    </location>
</feature>
<protein>
    <submittedName>
        <fullName evidence="4">Zinc finger CCCH domain-containing protein 3</fullName>
    </submittedName>
</protein>
<keyword evidence="5" id="KW-1185">Reference proteome</keyword>
<feature type="compositionally biased region" description="Low complexity" evidence="2">
    <location>
        <begin position="228"/>
        <end position="245"/>
    </location>
</feature>
<proteinExistence type="predicted"/>
<dbReference type="OrthoDB" id="3247158at2759"/>
<dbReference type="PANTHER" id="PTHR46156">
    <property type="entry name" value="CCCH ZINGC FINGER"/>
    <property type="match status" value="1"/>
</dbReference>
<feature type="domain" description="C3H1-type" evidence="3">
    <location>
        <begin position="492"/>
        <end position="518"/>
    </location>
</feature>
<feature type="domain" description="C3H1-type" evidence="3">
    <location>
        <begin position="436"/>
        <end position="466"/>
    </location>
</feature>
<dbReference type="PANTHER" id="PTHR46156:SF1">
    <property type="entry name" value="ZINC FINGER CCCH DOMAIN-CONTAINING PROTEIN 3"/>
    <property type="match status" value="1"/>
</dbReference>
<organism evidence="4 5">
    <name type="scientific">Orchesella cincta</name>
    <name type="common">Springtail</name>
    <name type="synonym">Podura cincta</name>
    <dbReference type="NCBI Taxonomy" id="48709"/>
    <lineage>
        <taxon>Eukaryota</taxon>
        <taxon>Metazoa</taxon>
        <taxon>Ecdysozoa</taxon>
        <taxon>Arthropoda</taxon>
        <taxon>Hexapoda</taxon>
        <taxon>Collembola</taxon>
        <taxon>Entomobryomorpha</taxon>
        <taxon>Entomobryoidea</taxon>
        <taxon>Orchesellidae</taxon>
        <taxon>Orchesellinae</taxon>
        <taxon>Orchesella</taxon>
    </lineage>
</organism>
<gene>
    <name evidence="4" type="ORF">Ocin01_00962</name>
</gene>
<evidence type="ECO:0000256" key="2">
    <source>
        <dbReference type="SAM" id="MobiDB-lite"/>
    </source>
</evidence>
<keyword evidence="1" id="KW-0479">Metal-binding</keyword>
<dbReference type="SMART" id="SM00356">
    <property type="entry name" value="ZnF_C3H1"/>
    <property type="match status" value="3"/>
</dbReference>
<reference evidence="4 5" key="1">
    <citation type="journal article" date="2016" name="Genome Biol. Evol.">
        <title>Gene Family Evolution Reflects Adaptation to Soil Environmental Stressors in the Genome of the Collembolan Orchesella cincta.</title>
        <authorList>
            <person name="Faddeeva-Vakhrusheva A."/>
            <person name="Derks M.F."/>
            <person name="Anvar S.Y."/>
            <person name="Agamennone V."/>
            <person name="Suring W."/>
            <person name="Smit S."/>
            <person name="van Straalen N.M."/>
            <person name="Roelofs D."/>
        </authorList>
    </citation>
    <scope>NUCLEOTIDE SEQUENCE [LARGE SCALE GENOMIC DNA]</scope>
    <source>
        <tissue evidence="4">Mixed pool</tissue>
    </source>
</reference>
<evidence type="ECO:0000259" key="3">
    <source>
        <dbReference type="PROSITE" id="PS50103"/>
    </source>
</evidence>
<comment type="caution">
    <text evidence="4">The sequence shown here is derived from an EMBL/GenBank/DDBJ whole genome shotgun (WGS) entry which is preliminary data.</text>
</comment>
<sequence length="670" mass="74262">MEENEKLRLEIAHLSNLISQNSERTANNNQATSYNRTGSSYPDRSRAIVNRKQIHPYPNPFRFVLTDQYVRQIFPDPPQLQTRASSSTTIGGGGMRIPYQGDIAVGSSDSLNPYVLKRAPSVATSTSTNFVNSSSSLTSYQNLNSGVTNSGLTTSAATSIIGSSVLPIPSTRVRPHINPAHNAFNLFKETSSLAVYSNSNNSSSYSSVGHQSENYYSGSIAAISSASTANSANSPTPSSPSKSTTVNPCTVKTKFKLDRRLKCTPVLLVSKGRRLEDTLPKTRLIKRYSMRLVSNDKPKFSKGSYFYRHSLKKSIAHFQKKSRISVGGRSYDASIGRSGHSVNQGKPKLVVSISGNKYISKKGGKTLKRVRSSSLAVVNISGSRFVRKNGGRSLNRLKSSFSIELKSLQPHALTPGLRLAQRAVVKSKLTLSQRTWQKKRFCVFYNRFGECKRNESGNCPYIHDRKQLLICPKFIVGKCTVADCKLSHDLKLGQMPPCQFFNKSKCSRENCPYPHVKITPVPKKNQNPSKSGKGTDAENSTKNTSPRKRKLSVKRDKPSPKKLKQKKPIVSTSKEAKSRYYEQSPDSQPTVSIIPRRYPREVAKSPVPDTDQNKMISTDDSTTPSKQVRLPHVNAESSSGRRTRLMSRVSRLIQKAKKKESNAPDFLPFN</sequence>
<dbReference type="GO" id="GO:0008270">
    <property type="term" value="F:zinc ion binding"/>
    <property type="evidence" value="ECO:0007669"/>
    <property type="project" value="UniProtKB-KW"/>
</dbReference>
<dbReference type="InterPro" id="IPR000571">
    <property type="entry name" value="Znf_CCCH"/>
</dbReference>
<name>A0A1D2NKC4_ORCCI</name>
<feature type="compositionally biased region" description="Polar residues" evidence="2">
    <location>
        <begin position="613"/>
        <end position="626"/>
    </location>
</feature>
<feature type="region of interest" description="Disordered" evidence="2">
    <location>
        <begin position="228"/>
        <end position="247"/>
    </location>
</feature>